<accession>A0A9P5PMT7</accession>
<dbReference type="AlphaFoldDB" id="A0A9P5PMT7"/>
<dbReference type="OrthoDB" id="5389493at2759"/>
<evidence type="ECO:0000313" key="2">
    <source>
        <dbReference type="EMBL" id="KAF9066022.1"/>
    </source>
</evidence>
<keyword evidence="3" id="KW-1185">Reference proteome</keyword>
<keyword evidence="1" id="KW-0472">Membrane</keyword>
<dbReference type="PANTHER" id="PTHR42109">
    <property type="entry name" value="UNPLACED GENOMIC SCAFFOLD UM_SCAF_CONTIG_1.265, WHOLE GENOME SHOTGUN SEQUENCE"/>
    <property type="match status" value="1"/>
</dbReference>
<comment type="caution">
    <text evidence="2">The sequence shown here is derived from an EMBL/GenBank/DDBJ whole genome shotgun (WGS) entry which is preliminary data.</text>
</comment>
<name>A0A9P5PMT7_9AGAR</name>
<reference evidence="2" key="1">
    <citation type="submission" date="2020-11" db="EMBL/GenBank/DDBJ databases">
        <authorList>
            <consortium name="DOE Joint Genome Institute"/>
            <person name="Ahrendt S."/>
            <person name="Riley R."/>
            <person name="Andreopoulos W."/>
            <person name="Labutti K."/>
            <person name="Pangilinan J."/>
            <person name="Ruiz-Duenas F.J."/>
            <person name="Barrasa J.M."/>
            <person name="Sanchez-Garcia M."/>
            <person name="Camarero S."/>
            <person name="Miyauchi S."/>
            <person name="Serrano A."/>
            <person name="Linde D."/>
            <person name="Babiker R."/>
            <person name="Drula E."/>
            <person name="Ayuso-Fernandez I."/>
            <person name="Pacheco R."/>
            <person name="Padilla G."/>
            <person name="Ferreira P."/>
            <person name="Barriuso J."/>
            <person name="Kellner H."/>
            <person name="Castanera R."/>
            <person name="Alfaro M."/>
            <person name="Ramirez L."/>
            <person name="Pisabarro A.G."/>
            <person name="Kuo A."/>
            <person name="Tritt A."/>
            <person name="Lipzen A."/>
            <person name="He G."/>
            <person name="Yan M."/>
            <person name="Ng V."/>
            <person name="Cullen D."/>
            <person name="Martin F."/>
            <person name="Rosso M.-N."/>
            <person name="Henrissat B."/>
            <person name="Hibbett D."/>
            <person name="Martinez A.T."/>
            <person name="Grigoriev I.V."/>
        </authorList>
    </citation>
    <scope>NUCLEOTIDE SEQUENCE</scope>
    <source>
        <strain evidence="2">AH 40177</strain>
    </source>
</reference>
<feature type="transmembrane region" description="Helical" evidence="1">
    <location>
        <begin position="161"/>
        <end position="181"/>
    </location>
</feature>
<feature type="transmembrane region" description="Helical" evidence="1">
    <location>
        <begin position="42"/>
        <end position="62"/>
    </location>
</feature>
<sequence length="272" mass="29913">MAVNFAKISGWESIPAAAIFAVLYAPLTVFFLFKIIHERRRVLFTMTLFCLIRVTAFVLRAVSIGVTSAGESEGVFIATEVLFSVGFFGLLYSAYTLVVDRLELCDNVDHPVPIIGNILHFARNRRLIRIALTIPVALGIAGIDIISSNPTSSTGLALRKASAVIFLVLTIFQVLQTLVLIRAEHQKKDPLKSSIGLRPRHVSLLFGVIALLLLIREVFSVATINDFTKANNEHFWYPLIAVPELLCAVIYAIPGLIPPKVVPKGDLPMYSS</sequence>
<dbReference type="Proteomes" id="UP000772434">
    <property type="component" value="Unassembled WGS sequence"/>
</dbReference>
<evidence type="ECO:0000313" key="3">
    <source>
        <dbReference type="Proteomes" id="UP000772434"/>
    </source>
</evidence>
<keyword evidence="1" id="KW-1133">Transmembrane helix</keyword>
<evidence type="ECO:0000256" key="1">
    <source>
        <dbReference type="SAM" id="Phobius"/>
    </source>
</evidence>
<dbReference type="EMBL" id="JADNRY010000094">
    <property type="protein sequence ID" value="KAF9066022.1"/>
    <property type="molecule type" value="Genomic_DNA"/>
</dbReference>
<dbReference type="PANTHER" id="PTHR42109:SF2">
    <property type="entry name" value="INTEGRAL MEMBRANE PROTEIN"/>
    <property type="match status" value="1"/>
</dbReference>
<feature type="transmembrane region" description="Helical" evidence="1">
    <location>
        <begin position="74"/>
        <end position="95"/>
    </location>
</feature>
<feature type="transmembrane region" description="Helical" evidence="1">
    <location>
        <begin position="127"/>
        <end position="146"/>
    </location>
</feature>
<gene>
    <name evidence="2" type="ORF">BDP27DRAFT_1228246</name>
</gene>
<proteinExistence type="predicted"/>
<organism evidence="2 3">
    <name type="scientific">Rhodocollybia butyracea</name>
    <dbReference type="NCBI Taxonomy" id="206335"/>
    <lineage>
        <taxon>Eukaryota</taxon>
        <taxon>Fungi</taxon>
        <taxon>Dikarya</taxon>
        <taxon>Basidiomycota</taxon>
        <taxon>Agaricomycotina</taxon>
        <taxon>Agaricomycetes</taxon>
        <taxon>Agaricomycetidae</taxon>
        <taxon>Agaricales</taxon>
        <taxon>Marasmiineae</taxon>
        <taxon>Omphalotaceae</taxon>
        <taxon>Rhodocollybia</taxon>
    </lineage>
</organism>
<feature type="transmembrane region" description="Helical" evidence="1">
    <location>
        <begin position="14"/>
        <end position="33"/>
    </location>
</feature>
<feature type="transmembrane region" description="Helical" evidence="1">
    <location>
        <begin position="236"/>
        <end position="257"/>
    </location>
</feature>
<protein>
    <submittedName>
        <fullName evidence="2">Uncharacterized protein</fullName>
    </submittedName>
</protein>
<keyword evidence="1" id="KW-0812">Transmembrane</keyword>
<feature type="transmembrane region" description="Helical" evidence="1">
    <location>
        <begin position="202"/>
        <end position="224"/>
    </location>
</feature>